<reference evidence="3" key="2">
    <citation type="submission" date="2021-08" db="EMBL/GenBank/DDBJ databases">
        <authorList>
            <person name="Tani A."/>
            <person name="Ola A."/>
            <person name="Ogura Y."/>
            <person name="Katsura K."/>
            <person name="Hayashi T."/>
        </authorList>
    </citation>
    <scope>NUCLEOTIDE SEQUENCE</scope>
    <source>
        <strain evidence="3">KCTC 52305</strain>
    </source>
</reference>
<feature type="domain" description="Transposase DDE" evidence="2">
    <location>
        <begin position="196"/>
        <end position="318"/>
    </location>
</feature>
<evidence type="ECO:0000259" key="2">
    <source>
        <dbReference type="Pfam" id="PF13751"/>
    </source>
</evidence>
<dbReference type="Proteomes" id="UP001055167">
    <property type="component" value="Unassembled WGS sequence"/>
</dbReference>
<reference evidence="3" key="1">
    <citation type="journal article" date="2021" name="Front. Microbiol.">
        <title>Comprehensive Comparative Genomics and Phenotyping of Methylobacterium Species.</title>
        <authorList>
            <person name="Alessa O."/>
            <person name="Ogura Y."/>
            <person name="Fujitani Y."/>
            <person name="Takami H."/>
            <person name="Hayashi T."/>
            <person name="Sahin N."/>
            <person name="Tani A."/>
        </authorList>
    </citation>
    <scope>NUCLEOTIDE SEQUENCE</scope>
    <source>
        <strain evidence="3">KCTC 52305</strain>
    </source>
</reference>
<organism evidence="3 4">
    <name type="scientific">Methylobacterium crusticola</name>
    <dbReference type="NCBI Taxonomy" id="1697972"/>
    <lineage>
        <taxon>Bacteria</taxon>
        <taxon>Pseudomonadati</taxon>
        <taxon>Pseudomonadota</taxon>
        <taxon>Alphaproteobacteria</taxon>
        <taxon>Hyphomicrobiales</taxon>
        <taxon>Methylobacteriaceae</taxon>
        <taxon>Methylobacterium</taxon>
    </lineage>
</organism>
<feature type="region of interest" description="Disordered" evidence="1">
    <location>
        <begin position="44"/>
        <end position="69"/>
    </location>
</feature>
<proteinExistence type="predicted"/>
<sequence>MLQVGADGYRLLDALAGAGSPPLAAAAPAVAVLRRVWARHFAREREGSPPAGTSVRLRPVQGRRPGDRIESPYGVEARFRAKSGTAWTGYMVHLTETCDPNLPRLVVHTGTTPANVHEAMRTGAIHAGLAGLDLIPSEHLVDAAYVSAEHLVAARERYGVILVGPARPRQGWQTREEGAFHVTDIAVGWEHQRVRCPKSRESTSWRAYRDKASGRPFIRGGVSPAVCRACSAKPRCTRAGSRRLSLHPRAEHEALAGARERLESDEGRRLYGQRQGIEATISQGVRRFGLRRARYRGLAKTTLQSVATAAALNLDRLAAWFALRPLAPTRTSRFKALTA</sequence>
<dbReference type="PANTHER" id="PTHR33408">
    <property type="entry name" value="TRANSPOSASE"/>
    <property type="match status" value="1"/>
</dbReference>
<dbReference type="EMBL" id="BPQH01000046">
    <property type="protein sequence ID" value="GJD54018.1"/>
    <property type="molecule type" value="Genomic_DNA"/>
</dbReference>
<evidence type="ECO:0000313" key="3">
    <source>
        <dbReference type="EMBL" id="GJD54018.1"/>
    </source>
</evidence>
<accession>A0ABQ4R8L4</accession>
<keyword evidence="4" id="KW-1185">Reference proteome</keyword>
<dbReference type="PANTHER" id="PTHR33408:SF2">
    <property type="entry name" value="TRANSPOSASE DDE DOMAIN-CONTAINING PROTEIN"/>
    <property type="match status" value="1"/>
</dbReference>
<gene>
    <name evidence="3" type="ORF">OPKNFCMD_6798</name>
</gene>
<dbReference type="InterPro" id="IPR025668">
    <property type="entry name" value="Tnp_DDE_dom"/>
</dbReference>
<name>A0ABQ4R8L4_9HYPH</name>
<dbReference type="Pfam" id="PF13751">
    <property type="entry name" value="DDE_Tnp_1_6"/>
    <property type="match status" value="1"/>
</dbReference>
<evidence type="ECO:0000256" key="1">
    <source>
        <dbReference type="SAM" id="MobiDB-lite"/>
    </source>
</evidence>
<evidence type="ECO:0000313" key="4">
    <source>
        <dbReference type="Proteomes" id="UP001055167"/>
    </source>
</evidence>
<protein>
    <submittedName>
        <fullName evidence="3">IS1182 family transposase ISMno10</fullName>
    </submittedName>
</protein>
<comment type="caution">
    <text evidence="3">The sequence shown here is derived from an EMBL/GenBank/DDBJ whole genome shotgun (WGS) entry which is preliminary data.</text>
</comment>